<dbReference type="OrthoDB" id="9779968at2"/>
<dbReference type="RefSeq" id="WP_146513392.1">
    <property type="nucleotide sequence ID" value="NZ_SJPI01000001.1"/>
</dbReference>
<evidence type="ECO:0000313" key="1">
    <source>
        <dbReference type="EMBL" id="TWT53119.1"/>
    </source>
</evidence>
<dbReference type="PANTHER" id="PTHR43737">
    <property type="entry name" value="BLL7424 PROTEIN"/>
    <property type="match status" value="1"/>
</dbReference>
<dbReference type="AlphaFoldDB" id="A0A5C5WSI4"/>
<name>A0A5C5WSI4_9BACT</name>
<dbReference type="PANTHER" id="PTHR43737:SF1">
    <property type="entry name" value="DUF1501 DOMAIN-CONTAINING PROTEIN"/>
    <property type="match status" value="1"/>
</dbReference>
<evidence type="ECO:0000313" key="2">
    <source>
        <dbReference type="Proteomes" id="UP000316598"/>
    </source>
</evidence>
<evidence type="ECO:0008006" key="3">
    <source>
        <dbReference type="Google" id="ProtNLM"/>
    </source>
</evidence>
<organism evidence="1 2">
    <name type="scientific">Rubripirellula amarantea</name>
    <dbReference type="NCBI Taxonomy" id="2527999"/>
    <lineage>
        <taxon>Bacteria</taxon>
        <taxon>Pseudomonadati</taxon>
        <taxon>Planctomycetota</taxon>
        <taxon>Planctomycetia</taxon>
        <taxon>Pirellulales</taxon>
        <taxon>Pirellulaceae</taxon>
        <taxon>Rubripirellula</taxon>
    </lineage>
</organism>
<dbReference type="Proteomes" id="UP000316598">
    <property type="component" value="Unassembled WGS sequence"/>
</dbReference>
<proteinExistence type="predicted"/>
<keyword evidence="2" id="KW-1185">Reference proteome</keyword>
<dbReference type="InterPro" id="IPR010869">
    <property type="entry name" value="DUF1501"/>
</dbReference>
<sequence length="493" mass="53205">MNSQPIIKRGLESRRSMLKMAGGCAALTNTSLLSTILNLSATNAAVAQSGNLTDYKAIVCLFLFGGNDSFNMITPTSGSDTSGERKNYLDSRGGVYAAGNGALGLAASQLHTINDPSGRTFGLHPELGDLKTLYDAGKLTFVCNVGSLVEPTTRAQYNTAASLPLGLFSHSDLQRHWMTSVPQTRSQVTGWAGRMADLLTNQTNNNDSVSMNIALDSVNMMQTGSGVVPYVIRSNGAQEVSWYSKNPTWYYPRMFSQLTDDVLSRSYGNLLERTFAEQNRTALDAAIGFNQATSSITTFDNLFANVSGDNDGNRLRGNFKMIAKSIAARDTIDQKRQVFFVGLGGFDNHDELILNQTSTMARVNSALSDFQAAMDLIGMTDNVLTFTASDFARTLNSNGRGSDHAWGGNQIVMGGPVNGNRIHGQYPMNLANVEDGLDLGRGRLIPTTSVDEMAAEIAMWYGIDNDTNLEQVLPNIRNFHAANAGAHPIGMLS</sequence>
<dbReference type="EMBL" id="SJPI01000001">
    <property type="protein sequence ID" value="TWT53119.1"/>
    <property type="molecule type" value="Genomic_DNA"/>
</dbReference>
<gene>
    <name evidence="1" type="ORF">Pla22_07470</name>
</gene>
<comment type="caution">
    <text evidence="1">The sequence shown here is derived from an EMBL/GenBank/DDBJ whole genome shotgun (WGS) entry which is preliminary data.</text>
</comment>
<accession>A0A5C5WSI4</accession>
<reference evidence="1 2" key="1">
    <citation type="submission" date="2019-02" db="EMBL/GenBank/DDBJ databases">
        <title>Deep-cultivation of Planctomycetes and their phenomic and genomic characterization uncovers novel biology.</title>
        <authorList>
            <person name="Wiegand S."/>
            <person name="Jogler M."/>
            <person name="Boedeker C."/>
            <person name="Pinto D."/>
            <person name="Vollmers J."/>
            <person name="Rivas-Marin E."/>
            <person name="Kohn T."/>
            <person name="Peeters S.H."/>
            <person name="Heuer A."/>
            <person name="Rast P."/>
            <person name="Oberbeckmann S."/>
            <person name="Bunk B."/>
            <person name="Jeske O."/>
            <person name="Meyerdierks A."/>
            <person name="Storesund J.E."/>
            <person name="Kallscheuer N."/>
            <person name="Luecker S."/>
            <person name="Lage O.M."/>
            <person name="Pohl T."/>
            <person name="Merkel B.J."/>
            <person name="Hornburger P."/>
            <person name="Mueller R.-W."/>
            <person name="Bruemmer F."/>
            <person name="Labrenz M."/>
            <person name="Spormann A.M."/>
            <person name="Op Den Camp H."/>
            <person name="Overmann J."/>
            <person name="Amann R."/>
            <person name="Jetten M.S.M."/>
            <person name="Mascher T."/>
            <person name="Medema M.H."/>
            <person name="Devos D.P."/>
            <person name="Kaster A.-K."/>
            <person name="Ovreas L."/>
            <person name="Rohde M."/>
            <person name="Galperin M.Y."/>
            <person name="Jogler C."/>
        </authorList>
    </citation>
    <scope>NUCLEOTIDE SEQUENCE [LARGE SCALE GENOMIC DNA]</scope>
    <source>
        <strain evidence="1 2">Pla22</strain>
    </source>
</reference>
<dbReference type="Pfam" id="PF07394">
    <property type="entry name" value="DUF1501"/>
    <property type="match status" value="1"/>
</dbReference>
<protein>
    <recommendedName>
        <fullName evidence="3">DUF1501 domain-containing protein</fullName>
    </recommendedName>
</protein>